<dbReference type="CDD" id="cd01295">
    <property type="entry name" value="AdeC"/>
    <property type="match status" value="1"/>
</dbReference>
<dbReference type="Gene3D" id="2.30.40.10">
    <property type="entry name" value="Urease, subunit C, domain 1"/>
    <property type="match status" value="1"/>
</dbReference>
<reference evidence="10" key="1">
    <citation type="submission" date="2017-02" db="EMBL/GenBank/DDBJ databases">
        <authorList>
            <person name="Varghese N."/>
            <person name="Submissions S."/>
        </authorList>
    </citation>
    <scope>NUCLEOTIDE SEQUENCE [LARGE SCALE GENOMIC DNA]</scope>
    <source>
        <strain evidence="10">ATCC BAA-73</strain>
    </source>
</reference>
<feature type="domain" description="Adenine deaminase C-terminal" evidence="8">
    <location>
        <begin position="396"/>
        <end position="563"/>
    </location>
</feature>
<organism evidence="9 10">
    <name type="scientific">Selenihalanaerobacter shriftii</name>
    <dbReference type="NCBI Taxonomy" id="142842"/>
    <lineage>
        <taxon>Bacteria</taxon>
        <taxon>Bacillati</taxon>
        <taxon>Bacillota</taxon>
        <taxon>Clostridia</taxon>
        <taxon>Halanaerobiales</taxon>
        <taxon>Halobacteroidaceae</taxon>
        <taxon>Selenihalanaerobacter</taxon>
    </lineage>
</organism>
<dbReference type="PANTHER" id="PTHR11113">
    <property type="entry name" value="N-ACETYLGLUCOSAMINE-6-PHOSPHATE DEACETYLASE"/>
    <property type="match status" value="1"/>
</dbReference>
<dbReference type="InterPro" id="IPR032466">
    <property type="entry name" value="Metal_Hydrolase"/>
</dbReference>
<gene>
    <name evidence="6" type="primary">ade</name>
    <name evidence="9" type="ORF">SAMN02745118_02202</name>
</gene>
<dbReference type="Pfam" id="PF13382">
    <property type="entry name" value="Adenine_deam_C"/>
    <property type="match status" value="1"/>
</dbReference>
<evidence type="ECO:0000259" key="7">
    <source>
        <dbReference type="Pfam" id="PF01979"/>
    </source>
</evidence>
<evidence type="ECO:0000256" key="4">
    <source>
        <dbReference type="ARBA" id="ARBA00023211"/>
    </source>
</evidence>
<dbReference type="AlphaFoldDB" id="A0A1T4PKF6"/>
<dbReference type="Proteomes" id="UP000190625">
    <property type="component" value="Unassembled WGS sequence"/>
</dbReference>
<name>A0A1T4PKF6_9FIRM</name>
<dbReference type="HAMAP" id="MF_01518">
    <property type="entry name" value="Adenine_deamin"/>
    <property type="match status" value="1"/>
</dbReference>
<evidence type="ECO:0000256" key="3">
    <source>
        <dbReference type="ARBA" id="ARBA00022801"/>
    </source>
</evidence>
<evidence type="ECO:0000256" key="5">
    <source>
        <dbReference type="ARBA" id="ARBA00047720"/>
    </source>
</evidence>
<dbReference type="InterPro" id="IPR006679">
    <property type="entry name" value="Adenine_deam"/>
</dbReference>
<keyword evidence="10" id="KW-1185">Reference proteome</keyword>
<dbReference type="STRING" id="142842.SAMN02745118_02202"/>
<dbReference type="InterPro" id="IPR006680">
    <property type="entry name" value="Amidohydro-rel"/>
</dbReference>
<dbReference type="InterPro" id="IPR011059">
    <property type="entry name" value="Metal-dep_hydrolase_composite"/>
</dbReference>
<dbReference type="Pfam" id="PF01979">
    <property type="entry name" value="Amidohydro_1"/>
    <property type="match status" value="1"/>
</dbReference>
<comment type="catalytic activity">
    <reaction evidence="5 6">
        <text>adenine + H2O + H(+) = hypoxanthine + NH4(+)</text>
        <dbReference type="Rhea" id="RHEA:23688"/>
        <dbReference type="ChEBI" id="CHEBI:15377"/>
        <dbReference type="ChEBI" id="CHEBI:15378"/>
        <dbReference type="ChEBI" id="CHEBI:16708"/>
        <dbReference type="ChEBI" id="CHEBI:17368"/>
        <dbReference type="ChEBI" id="CHEBI:28938"/>
        <dbReference type="EC" id="3.5.4.2"/>
    </reaction>
</comment>
<dbReference type="InterPro" id="IPR026912">
    <property type="entry name" value="Adenine_deam_C"/>
</dbReference>
<dbReference type="NCBIfam" id="TIGR01178">
    <property type="entry name" value="ade"/>
    <property type="match status" value="1"/>
</dbReference>
<feature type="domain" description="Amidohydrolase-related" evidence="7">
    <location>
        <begin position="62"/>
        <end position="343"/>
    </location>
</feature>
<accession>A0A1T4PKF6</accession>
<dbReference type="GO" id="GO:0006146">
    <property type="term" value="P:adenine catabolic process"/>
    <property type="evidence" value="ECO:0007669"/>
    <property type="project" value="InterPro"/>
</dbReference>
<dbReference type="PANTHER" id="PTHR11113:SF2">
    <property type="entry name" value="ADENINE DEAMINASE"/>
    <property type="match status" value="1"/>
</dbReference>
<dbReference type="Gene3D" id="3.20.20.140">
    <property type="entry name" value="Metal-dependent hydrolases"/>
    <property type="match status" value="1"/>
</dbReference>
<protein>
    <recommendedName>
        <fullName evidence="2 6">Adenine deaminase</fullName>
        <shortName evidence="6">Adenase</shortName>
        <shortName evidence="6">Adenine aminase</shortName>
        <ecNumber evidence="2 6">3.5.4.2</ecNumber>
    </recommendedName>
</protein>
<evidence type="ECO:0000256" key="1">
    <source>
        <dbReference type="ARBA" id="ARBA00006773"/>
    </source>
</evidence>
<evidence type="ECO:0000313" key="9">
    <source>
        <dbReference type="EMBL" id="SJZ91831.1"/>
    </source>
</evidence>
<dbReference type="RefSeq" id="WP_078810649.1">
    <property type="nucleotide sequence ID" value="NZ_FUWM01000019.1"/>
</dbReference>
<dbReference type="SUPFAM" id="SSF51556">
    <property type="entry name" value="Metallo-dependent hydrolases"/>
    <property type="match status" value="1"/>
</dbReference>
<evidence type="ECO:0000313" key="10">
    <source>
        <dbReference type="Proteomes" id="UP000190625"/>
    </source>
</evidence>
<comment type="similarity">
    <text evidence="1 6">Belongs to the metallo-dependent hydrolases superfamily. Adenine deaminase family.</text>
</comment>
<evidence type="ECO:0000256" key="6">
    <source>
        <dbReference type="HAMAP-Rule" id="MF_01518"/>
    </source>
</evidence>
<keyword evidence="4 6" id="KW-0464">Manganese</keyword>
<evidence type="ECO:0000259" key="8">
    <source>
        <dbReference type="Pfam" id="PF13382"/>
    </source>
</evidence>
<evidence type="ECO:0000256" key="2">
    <source>
        <dbReference type="ARBA" id="ARBA00012782"/>
    </source>
</evidence>
<proteinExistence type="inferred from homology"/>
<sequence length="572" mass="63030">MDKKLLKQARGEEKVDILFKNGRVVDVFNGEIVEENVAVADGKVIGYGDYQGKEEIDLDGRILSPGFIDGHLHIESGMVEVKEFARQVIASGTTTIFADPHEIANVSGMKGIEYIYQGAKELPWNLFLMFPSAVPAASAGTPGAIIDAQKMSQLFSEEKFFGLGEVMDFINVIAGDDKTWEKLEITGETFKDGHAPGVSGKELNAYLMADIGADHECTTAKEAIEKIRSGMYVMIREGSATKDLLNLLPGINSNNMRRFLLATDDRHPQDLVEEGHINFLMKKLHKSGINPVEAIRLGTINAAECFGLDNLGAIAPGYQADLVVIDDFDNWNIDMVFKDGKMVAKEGESTFSMSSKIDQDLKKEVMNSVNIGRILSENFELLKGNKFRVMELSPDQIITKQQIVNLSFEETEVKQELIKNDLVKIAVVDRHQATGNVGLGLLKGFGLEEGAIATSIAHDSHHIITAGLDKDDMYRAVKKVEELDGGIVIVKEGEVLAKLPLSIAGLMSKLSLDEVAIRINKMKEITESLGVKIREPFMTLSFMALPVIPELKITDKGLFDVKQLEYVQLNID</sequence>
<keyword evidence="3 6" id="KW-0378">Hydrolase</keyword>
<dbReference type="SUPFAM" id="SSF51338">
    <property type="entry name" value="Composite domain of metallo-dependent hydrolases"/>
    <property type="match status" value="1"/>
</dbReference>
<dbReference type="GO" id="GO:0000034">
    <property type="term" value="F:adenine deaminase activity"/>
    <property type="evidence" value="ECO:0007669"/>
    <property type="project" value="UniProtKB-UniRule"/>
</dbReference>
<dbReference type="EC" id="3.5.4.2" evidence="2 6"/>
<dbReference type="OrthoDB" id="9775607at2"/>
<comment type="cofactor">
    <cofactor evidence="6">
        <name>Mn(2+)</name>
        <dbReference type="ChEBI" id="CHEBI:29035"/>
    </cofactor>
</comment>
<dbReference type="EMBL" id="FUWM01000019">
    <property type="protein sequence ID" value="SJZ91831.1"/>
    <property type="molecule type" value="Genomic_DNA"/>
</dbReference>